<dbReference type="SUPFAM" id="SSF111384">
    <property type="entry name" value="OmpH-like"/>
    <property type="match status" value="1"/>
</dbReference>
<gene>
    <name evidence="4" type="ORF">ACFOM8_09260</name>
</gene>
<evidence type="ECO:0000256" key="1">
    <source>
        <dbReference type="SAM" id="Coils"/>
    </source>
</evidence>
<reference evidence="5" key="1">
    <citation type="journal article" date="2019" name="Int. J. Syst. Evol. Microbiol.">
        <title>The Global Catalogue of Microorganisms (GCM) 10K type strain sequencing project: providing services to taxonomists for standard genome sequencing and annotation.</title>
        <authorList>
            <consortium name="The Broad Institute Genomics Platform"/>
            <consortium name="The Broad Institute Genome Sequencing Center for Infectious Disease"/>
            <person name="Wu L."/>
            <person name="Ma J."/>
        </authorList>
    </citation>
    <scope>NUCLEOTIDE SEQUENCE [LARGE SCALE GENOMIC DNA]</scope>
    <source>
        <strain evidence="5">KCTC 42473</strain>
    </source>
</reference>
<dbReference type="RefSeq" id="WP_377761071.1">
    <property type="nucleotide sequence ID" value="NZ_JBHRXY010000005.1"/>
</dbReference>
<feature type="signal peptide" evidence="3">
    <location>
        <begin position="1"/>
        <end position="21"/>
    </location>
</feature>
<feature type="region of interest" description="Disordered" evidence="2">
    <location>
        <begin position="26"/>
        <end position="46"/>
    </location>
</feature>
<dbReference type="SMART" id="SM00935">
    <property type="entry name" value="OmpH"/>
    <property type="match status" value="1"/>
</dbReference>
<sequence>MRGAGLVAACALLALAGGAAAQEAPEGAPAAPELPSRTIRTPADSKPLAAAPILTVDQDRLFAASDWGKRTQRVLEEEGRKIEAENERLAAQLSDEEAELTRQRGTLDPAEFRKQAEAFDLRATEVRRERAKVVEDLNAWAETDRAAFYRAALPLMGEMMQERGAVAVLDRRTVFVSLDAIDLTQDLVVRLNTDLGDGAGTVPLTGSTP</sequence>
<evidence type="ECO:0000256" key="3">
    <source>
        <dbReference type="SAM" id="SignalP"/>
    </source>
</evidence>
<dbReference type="EMBL" id="JBHRXY010000005">
    <property type="protein sequence ID" value="MFC3629632.1"/>
    <property type="molecule type" value="Genomic_DNA"/>
</dbReference>
<evidence type="ECO:0000313" key="5">
    <source>
        <dbReference type="Proteomes" id="UP001595539"/>
    </source>
</evidence>
<evidence type="ECO:0000313" key="4">
    <source>
        <dbReference type="EMBL" id="MFC3629632.1"/>
    </source>
</evidence>
<feature type="chain" id="PRO_5046556013" evidence="3">
    <location>
        <begin position="22"/>
        <end position="209"/>
    </location>
</feature>
<protein>
    <submittedName>
        <fullName evidence="4">OmpH family outer membrane protein</fullName>
    </submittedName>
</protein>
<keyword evidence="1" id="KW-0175">Coiled coil</keyword>
<keyword evidence="3" id="KW-0732">Signal</keyword>
<accession>A0ABV7U3M4</accession>
<proteinExistence type="predicted"/>
<keyword evidence="5" id="KW-1185">Reference proteome</keyword>
<dbReference type="InterPro" id="IPR005632">
    <property type="entry name" value="Chaperone_Skp"/>
</dbReference>
<feature type="coiled-coil region" evidence="1">
    <location>
        <begin position="72"/>
        <end position="106"/>
    </location>
</feature>
<dbReference type="Gene3D" id="3.30.910.20">
    <property type="entry name" value="Skp domain"/>
    <property type="match status" value="1"/>
</dbReference>
<evidence type="ECO:0000256" key="2">
    <source>
        <dbReference type="SAM" id="MobiDB-lite"/>
    </source>
</evidence>
<dbReference type="Proteomes" id="UP001595539">
    <property type="component" value="Unassembled WGS sequence"/>
</dbReference>
<dbReference type="Pfam" id="PF03938">
    <property type="entry name" value="OmpH"/>
    <property type="match status" value="1"/>
</dbReference>
<name>A0ABV7U3M4_9RHOB</name>
<organism evidence="4 5">
    <name type="scientific">Paracoccus angustae</name>
    <dbReference type="NCBI Taxonomy" id="1671480"/>
    <lineage>
        <taxon>Bacteria</taxon>
        <taxon>Pseudomonadati</taxon>
        <taxon>Pseudomonadota</taxon>
        <taxon>Alphaproteobacteria</taxon>
        <taxon>Rhodobacterales</taxon>
        <taxon>Paracoccaceae</taxon>
        <taxon>Paracoccus</taxon>
    </lineage>
</organism>
<comment type="caution">
    <text evidence="4">The sequence shown here is derived from an EMBL/GenBank/DDBJ whole genome shotgun (WGS) entry which is preliminary data.</text>
</comment>
<dbReference type="InterPro" id="IPR024930">
    <property type="entry name" value="Skp_dom_sf"/>
</dbReference>
<feature type="compositionally biased region" description="Low complexity" evidence="2">
    <location>
        <begin position="26"/>
        <end position="35"/>
    </location>
</feature>